<dbReference type="PROSITE" id="PS00178">
    <property type="entry name" value="AA_TRNA_LIGASE_I"/>
    <property type="match status" value="1"/>
</dbReference>
<reference evidence="15" key="2">
    <citation type="submission" date="2021-05" db="EMBL/GenBank/DDBJ databases">
        <title>Protein family content uncovers lineage relationships and bacterial pathway maintenance mechanisms in DPANN archaea.</title>
        <authorList>
            <person name="Castelle C.J."/>
            <person name="Meheust R."/>
            <person name="Jaffe A.L."/>
            <person name="Seitz K."/>
            <person name="Gong X."/>
            <person name="Baker B.J."/>
            <person name="Banfield J.F."/>
        </authorList>
    </citation>
    <scope>NUCLEOTIDE SEQUENCE</scope>
    <source>
        <strain evidence="15">RIFCSPLOWO2_01_FULL_43_13</strain>
    </source>
</reference>
<feature type="domain" description="Methionyl/Valyl/Leucyl/Isoleucyl-tRNA synthetase anticodon-binding" evidence="12">
    <location>
        <begin position="686"/>
        <end position="813"/>
    </location>
</feature>
<evidence type="ECO:0000256" key="1">
    <source>
        <dbReference type="ARBA" id="ARBA00005594"/>
    </source>
</evidence>
<dbReference type="HAMAP" id="MF_00049_B">
    <property type="entry name" value="Leu_tRNA_synth_B"/>
    <property type="match status" value="1"/>
</dbReference>
<evidence type="ECO:0000256" key="9">
    <source>
        <dbReference type="NCBIfam" id="TIGR00396"/>
    </source>
</evidence>
<dbReference type="PANTHER" id="PTHR43740">
    <property type="entry name" value="LEUCYL-TRNA SYNTHETASE"/>
    <property type="match status" value="1"/>
</dbReference>
<dbReference type="Pfam" id="PF00133">
    <property type="entry name" value="tRNA-synt_1"/>
    <property type="match status" value="1"/>
</dbReference>
<evidence type="ECO:0000313" key="16">
    <source>
        <dbReference type="Proteomes" id="UP000680185"/>
    </source>
</evidence>
<dbReference type="PANTHER" id="PTHR43740:SF2">
    <property type="entry name" value="LEUCINE--TRNA LIGASE, MITOCHONDRIAL"/>
    <property type="match status" value="1"/>
</dbReference>
<dbReference type="FunFam" id="3.40.50.620:FF:000100">
    <property type="entry name" value="probable leucine--tRNA ligase, mitochondrial"/>
    <property type="match status" value="1"/>
</dbReference>
<dbReference type="InterPro" id="IPR001412">
    <property type="entry name" value="aa-tRNA-synth_I_CS"/>
</dbReference>
<evidence type="ECO:0000259" key="14">
    <source>
        <dbReference type="Pfam" id="PF13603"/>
    </source>
</evidence>
<dbReference type="Gene3D" id="1.10.10.720">
    <property type="entry name" value="leucyl-tRNA synthetase"/>
    <property type="match status" value="1"/>
</dbReference>
<dbReference type="Proteomes" id="UP000680185">
    <property type="component" value="Unassembled WGS sequence"/>
</dbReference>
<dbReference type="PRINTS" id="PR00985">
    <property type="entry name" value="TRNASYNTHLEU"/>
</dbReference>
<evidence type="ECO:0000256" key="5">
    <source>
        <dbReference type="ARBA" id="ARBA00022840"/>
    </source>
</evidence>
<dbReference type="EC" id="6.1.1.4" evidence="2 9"/>
<dbReference type="Gene3D" id="3.30.2320.20">
    <property type="entry name" value="Class I aminoacyl-tRNA synthetases (RS)"/>
    <property type="match status" value="1"/>
</dbReference>
<feature type="domain" description="Methionyl/Leucyl tRNA synthetase" evidence="13">
    <location>
        <begin position="63"/>
        <end position="208"/>
    </location>
</feature>
<dbReference type="Gene3D" id="1.10.730.10">
    <property type="entry name" value="Isoleucyl-tRNA Synthetase, Domain 1"/>
    <property type="match status" value="1"/>
</dbReference>
<name>A0A8T4KXY8_9ARCH</name>
<dbReference type="InterPro" id="IPR025709">
    <property type="entry name" value="Leu_tRNA-synth_edit"/>
</dbReference>
<evidence type="ECO:0000256" key="4">
    <source>
        <dbReference type="ARBA" id="ARBA00022741"/>
    </source>
</evidence>
<keyword evidence="3 10" id="KW-0436">Ligase</keyword>
<evidence type="ECO:0000256" key="2">
    <source>
        <dbReference type="ARBA" id="ARBA00013164"/>
    </source>
</evidence>
<dbReference type="InterPro" id="IPR013155">
    <property type="entry name" value="M/V/L/I-tRNA-synth_anticd-bd"/>
</dbReference>
<organism evidence="15 16">
    <name type="scientific">Candidatus Iainarchaeum sp</name>
    <dbReference type="NCBI Taxonomy" id="3101447"/>
    <lineage>
        <taxon>Archaea</taxon>
        <taxon>Candidatus Iainarchaeota</taxon>
        <taxon>Candidatus Iainarchaeia</taxon>
        <taxon>Candidatus Iainarchaeales</taxon>
        <taxon>Candidatus Iainarchaeaceae</taxon>
        <taxon>Candidatus Iainarchaeum</taxon>
    </lineage>
</organism>
<gene>
    <name evidence="15" type="primary">leuS</name>
    <name evidence="15" type="ORF">J4478_03630</name>
</gene>
<dbReference type="FunFam" id="1.10.730.10:FF:000002">
    <property type="entry name" value="Leucine--tRNA ligase"/>
    <property type="match status" value="1"/>
</dbReference>
<dbReference type="GO" id="GO:0005829">
    <property type="term" value="C:cytosol"/>
    <property type="evidence" value="ECO:0007669"/>
    <property type="project" value="TreeGrafter"/>
</dbReference>
<dbReference type="Pfam" id="PF08264">
    <property type="entry name" value="Anticodon_1"/>
    <property type="match status" value="1"/>
</dbReference>
<feature type="domain" description="Leucyl-tRNA synthetase editing" evidence="14">
    <location>
        <begin position="247"/>
        <end position="432"/>
    </location>
</feature>
<evidence type="ECO:0000259" key="12">
    <source>
        <dbReference type="Pfam" id="PF08264"/>
    </source>
</evidence>
<proteinExistence type="inferred from homology"/>
<dbReference type="EMBL" id="JAGVWB010000023">
    <property type="protein sequence ID" value="MBS3058462.1"/>
    <property type="molecule type" value="Genomic_DNA"/>
</dbReference>
<comment type="catalytic activity">
    <reaction evidence="8">
        <text>tRNA(Leu) + L-leucine + ATP = L-leucyl-tRNA(Leu) + AMP + diphosphate</text>
        <dbReference type="Rhea" id="RHEA:11688"/>
        <dbReference type="Rhea" id="RHEA-COMP:9613"/>
        <dbReference type="Rhea" id="RHEA-COMP:9622"/>
        <dbReference type="ChEBI" id="CHEBI:30616"/>
        <dbReference type="ChEBI" id="CHEBI:33019"/>
        <dbReference type="ChEBI" id="CHEBI:57427"/>
        <dbReference type="ChEBI" id="CHEBI:78442"/>
        <dbReference type="ChEBI" id="CHEBI:78494"/>
        <dbReference type="ChEBI" id="CHEBI:456215"/>
        <dbReference type="EC" id="6.1.1.4"/>
    </reaction>
</comment>
<dbReference type="NCBIfam" id="TIGR00396">
    <property type="entry name" value="leuS_bact"/>
    <property type="match status" value="1"/>
</dbReference>
<evidence type="ECO:0000313" key="15">
    <source>
        <dbReference type="EMBL" id="MBS3058462.1"/>
    </source>
</evidence>
<keyword evidence="6 10" id="KW-0648">Protein biosynthesis</keyword>
<dbReference type="Gene3D" id="3.40.50.620">
    <property type="entry name" value="HUPs"/>
    <property type="match status" value="2"/>
</dbReference>
<evidence type="ECO:0000259" key="13">
    <source>
        <dbReference type="Pfam" id="PF09334"/>
    </source>
</evidence>
<dbReference type="InterPro" id="IPR015413">
    <property type="entry name" value="Methionyl/Leucyl_tRNA_Synth"/>
</dbReference>
<evidence type="ECO:0000256" key="10">
    <source>
        <dbReference type="RuleBase" id="RU363035"/>
    </source>
</evidence>
<protein>
    <recommendedName>
        <fullName evidence="2 9">Leucine--tRNA ligase</fullName>
        <ecNumber evidence="2 9">6.1.1.4</ecNumber>
    </recommendedName>
</protein>
<dbReference type="GO" id="GO:0005524">
    <property type="term" value="F:ATP binding"/>
    <property type="evidence" value="ECO:0007669"/>
    <property type="project" value="UniProtKB-KW"/>
</dbReference>
<dbReference type="InterPro" id="IPR009080">
    <property type="entry name" value="tRNAsynth_Ia_anticodon-bd"/>
</dbReference>
<dbReference type="SUPFAM" id="SSF47323">
    <property type="entry name" value="Anticodon-binding domain of a subclass of class I aminoacyl-tRNA synthetases"/>
    <property type="match status" value="1"/>
</dbReference>
<dbReference type="SUPFAM" id="SSF52374">
    <property type="entry name" value="Nucleotidylyl transferase"/>
    <property type="match status" value="1"/>
</dbReference>
<dbReference type="Pfam" id="PF13603">
    <property type="entry name" value="tRNA-synt_1_2"/>
    <property type="match status" value="1"/>
</dbReference>
<evidence type="ECO:0000256" key="7">
    <source>
        <dbReference type="ARBA" id="ARBA00023146"/>
    </source>
</evidence>
<reference evidence="15" key="1">
    <citation type="submission" date="2021-03" db="EMBL/GenBank/DDBJ databases">
        <authorList>
            <person name="Jaffe A."/>
        </authorList>
    </citation>
    <scope>NUCLEOTIDE SEQUENCE</scope>
    <source>
        <strain evidence="15">RIFCSPLOWO2_01_FULL_43_13</strain>
    </source>
</reference>
<comment type="caution">
    <text evidence="15">The sequence shown here is derived from an EMBL/GenBank/DDBJ whole genome shotgun (WGS) entry which is preliminary data.</text>
</comment>
<comment type="similarity">
    <text evidence="1 10">Belongs to the class-I aminoacyl-tRNA synthetase family.</text>
</comment>
<keyword evidence="4 10" id="KW-0547">Nucleotide-binding</keyword>
<dbReference type="GO" id="GO:0002161">
    <property type="term" value="F:aminoacyl-tRNA deacylase activity"/>
    <property type="evidence" value="ECO:0007669"/>
    <property type="project" value="InterPro"/>
</dbReference>
<dbReference type="InterPro" id="IPR009008">
    <property type="entry name" value="Val/Leu/Ile-tRNA-synth_edit"/>
</dbReference>
<sequence>MKNCWKLPKRKELKRFPAIFKQNQSEKTMAYDFKKIESKWRKKWEESKAFEARPDSKKKKYYVLEMFPYPSGKLHMGHTRAYSIGDCFARFKRMQGFNVLYPMGFDAFGLPAENAAIKGKTHPKKWTFDRIAEMKEQMQKLSYSYDWNREIATCTPEYYKWNQWIFLKMLEKDLAYKARAKSNWCPKCNTVLANEQVIEGKCWRCSSEVIEKEFEQWFLKITKYADELLEDLEKLEHWPEKVKAMQKNWIGKSQGTDIYFKLEGSGKVLPTYTTRCDTIHSVTFLAIAPEHPMIPELVKGTGLEEEVELFIKEAKKQSLIDRQNEEKEKSGVFTGKYAINPVNNERVPIFVANFALMYGSGIVMCDAHDKRDFRFARKYDIPLKFVISRDGKPTKAEDFEDAFTDDGILFNSGEFSGMKNTEALPLIAEWLEKKAWGKRTVNFKIRDWLISRQRYWGTPIPIVYCEKCGIVPVPEKELPVLLPEKVEITGEGNPLEKAQEFVNTKCPKCKGNAKRETDTMDTFVDSSWYFFRYCTPKESKLPFGKEADYWMPVDQYIGGIEHAILHLLYARFFTKFLRDIRDIGWTKASEPFTRLFTLGMVLKGGVTMSKSKGNVVNPEELIENYGADTAKTYILSVAHPGKEFEWNDEGVQKIFKNLKAGFEFVMEGKGMKGKGKIGLKKLNHKDRLMLSRIHSTIKQVTAWIESLDLNLAVNSVFSLSNELQEYALEKPNRQVLGEGLNAVVLMLAPFASHASEELWNAFGNKGFCAFAEWPKANEKLIDRKAEQGQEMLEKIAGDIKAIKELAKIEKPKKISIFTAPAWKWKGLEIAIKACKEKPDYGAAIKALMQNSEIKKQGSEVEAFAKQAVRVCKEFEGRERIAEFELLKENKEFFKKEFGCEIVVEKAEKSQHQKAKNAFPLKPAIFVE</sequence>
<keyword evidence="7 10" id="KW-0030">Aminoacyl-tRNA synthetase</keyword>
<accession>A0A8T4KXY8</accession>
<dbReference type="SUPFAM" id="SSF50677">
    <property type="entry name" value="ValRS/IleRS/LeuRS editing domain"/>
    <property type="match status" value="1"/>
</dbReference>
<dbReference type="Pfam" id="PF09334">
    <property type="entry name" value="tRNA-synt_1g"/>
    <property type="match status" value="1"/>
</dbReference>
<keyword evidence="5 10" id="KW-0067">ATP-binding</keyword>
<evidence type="ECO:0000259" key="11">
    <source>
        <dbReference type="Pfam" id="PF00133"/>
    </source>
</evidence>
<evidence type="ECO:0000256" key="6">
    <source>
        <dbReference type="ARBA" id="ARBA00022917"/>
    </source>
</evidence>
<dbReference type="InterPro" id="IPR002300">
    <property type="entry name" value="aa-tRNA-synth_Ia"/>
</dbReference>
<dbReference type="GO" id="GO:0006429">
    <property type="term" value="P:leucyl-tRNA aminoacylation"/>
    <property type="evidence" value="ECO:0007669"/>
    <property type="project" value="UniProtKB-UniRule"/>
</dbReference>
<evidence type="ECO:0000256" key="8">
    <source>
        <dbReference type="ARBA" id="ARBA00047469"/>
    </source>
</evidence>
<feature type="domain" description="Aminoacyl-tRNA synthetase class Ia" evidence="11">
    <location>
        <begin position="444"/>
        <end position="646"/>
    </location>
</feature>
<dbReference type="CDD" id="cd00812">
    <property type="entry name" value="LeuRS_core"/>
    <property type="match status" value="1"/>
</dbReference>
<dbReference type="FunFam" id="3.40.50.620:FF:000003">
    <property type="entry name" value="Leucine--tRNA ligase"/>
    <property type="match status" value="1"/>
</dbReference>
<dbReference type="InterPro" id="IPR002302">
    <property type="entry name" value="Leu-tRNA-ligase"/>
</dbReference>
<evidence type="ECO:0000256" key="3">
    <source>
        <dbReference type="ARBA" id="ARBA00022598"/>
    </source>
</evidence>
<dbReference type="GO" id="GO:0004823">
    <property type="term" value="F:leucine-tRNA ligase activity"/>
    <property type="evidence" value="ECO:0007669"/>
    <property type="project" value="UniProtKB-UniRule"/>
</dbReference>
<dbReference type="AlphaFoldDB" id="A0A8T4KXY8"/>
<dbReference type="InterPro" id="IPR014729">
    <property type="entry name" value="Rossmann-like_a/b/a_fold"/>
</dbReference>